<dbReference type="OrthoDB" id="3528085at2759"/>
<evidence type="ECO:0000256" key="1">
    <source>
        <dbReference type="SAM" id="MobiDB-lite"/>
    </source>
</evidence>
<accession>A0A8H4RDH9</accession>
<dbReference type="EMBL" id="JAAMPI010000989">
    <property type="protein sequence ID" value="KAF4627316.1"/>
    <property type="molecule type" value="Genomic_DNA"/>
</dbReference>
<protein>
    <recommendedName>
        <fullName evidence="4">Endonuclease/exonuclease/phosphatase domain-containing protein</fullName>
    </recommendedName>
</protein>
<sequence length="371" mass="41565">MIAAMSAMLSKIENAPDYSTVMQALTTIQNDLKRNNHHGHKCDTKEVAEAEKAAAVILQETNNIAKASSPSLLRRTLSLIQAQREIAVKITNPSTIENLRAKNPRTLQSHVDRRIGSGASVRVPTYGIIAHGIRTQCTAQTAYRYCAKLHTSKDCPTQAGKETPRKCATCKGPHEAWNNKCPVRKAELAKVKSAYNFRQPYRFVPTRRGTERNNVQALSGTPREGSTVETRPGPGYRRPRKSFGGDLSEHKTQTPKPSRRAMNNTNTLSILQYNVMRSKDIVMATLLRDQNILEYDILAIQEPWRNPFTSTTHNPIPASFYLVFLQDTRDAPARVCFSNKRLDETSSRVIERTRDICTLSIRCLGCEGEEA</sequence>
<dbReference type="SUPFAM" id="SSF56219">
    <property type="entry name" value="DNase I-like"/>
    <property type="match status" value="1"/>
</dbReference>
<gene>
    <name evidence="2" type="ORF">G7Y89_g10844</name>
</gene>
<reference evidence="2 3" key="1">
    <citation type="submission" date="2020-03" db="EMBL/GenBank/DDBJ databases">
        <title>Draft Genome Sequence of Cudoniella acicularis.</title>
        <authorList>
            <person name="Buettner E."/>
            <person name="Kellner H."/>
        </authorList>
    </citation>
    <scope>NUCLEOTIDE SEQUENCE [LARGE SCALE GENOMIC DNA]</scope>
    <source>
        <strain evidence="2 3">DSM 108380</strain>
    </source>
</reference>
<dbReference type="InterPro" id="IPR036691">
    <property type="entry name" value="Endo/exonu/phosph_ase_sf"/>
</dbReference>
<keyword evidence="3" id="KW-1185">Reference proteome</keyword>
<dbReference type="Gene3D" id="3.60.10.10">
    <property type="entry name" value="Endonuclease/exonuclease/phosphatase"/>
    <property type="match status" value="1"/>
</dbReference>
<organism evidence="2 3">
    <name type="scientific">Cudoniella acicularis</name>
    <dbReference type="NCBI Taxonomy" id="354080"/>
    <lineage>
        <taxon>Eukaryota</taxon>
        <taxon>Fungi</taxon>
        <taxon>Dikarya</taxon>
        <taxon>Ascomycota</taxon>
        <taxon>Pezizomycotina</taxon>
        <taxon>Leotiomycetes</taxon>
        <taxon>Helotiales</taxon>
        <taxon>Tricladiaceae</taxon>
        <taxon>Cudoniella</taxon>
    </lineage>
</organism>
<evidence type="ECO:0000313" key="3">
    <source>
        <dbReference type="Proteomes" id="UP000566819"/>
    </source>
</evidence>
<proteinExistence type="predicted"/>
<dbReference type="AlphaFoldDB" id="A0A8H4RDH9"/>
<evidence type="ECO:0008006" key="4">
    <source>
        <dbReference type="Google" id="ProtNLM"/>
    </source>
</evidence>
<feature type="region of interest" description="Disordered" evidence="1">
    <location>
        <begin position="206"/>
        <end position="262"/>
    </location>
</feature>
<evidence type="ECO:0000313" key="2">
    <source>
        <dbReference type="EMBL" id="KAF4627316.1"/>
    </source>
</evidence>
<name>A0A8H4RDH9_9HELO</name>
<dbReference type="Proteomes" id="UP000566819">
    <property type="component" value="Unassembled WGS sequence"/>
</dbReference>
<comment type="caution">
    <text evidence="2">The sequence shown here is derived from an EMBL/GenBank/DDBJ whole genome shotgun (WGS) entry which is preliminary data.</text>
</comment>